<accession>A0ABU8X5H4</accession>
<feature type="region of interest" description="Disordered" evidence="1">
    <location>
        <begin position="180"/>
        <end position="206"/>
    </location>
</feature>
<dbReference type="PROSITE" id="PS50076">
    <property type="entry name" value="DNAJ_2"/>
    <property type="match status" value="1"/>
</dbReference>
<keyword evidence="2" id="KW-1133">Transmembrane helix</keyword>
<evidence type="ECO:0000313" key="5">
    <source>
        <dbReference type="Proteomes" id="UP001367030"/>
    </source>
</evidence>
<evidence type="ECO:0000256" key="2">
    <source>
        <dbReference type="SAM" id="Phobius"/>
    </source>
</evidence>
<evidence type="ECO:0000259" key="3">
    <source>
        <dbReference type="PROSITE" id="PS50076"/>
    </source>
</evidence>
<organism evidence="4 5">
    <name type="scientific">Variovorax robiniae</name>
    <dbReference type="NCBI Taxonomy" id="1836199"/>
    <lineage>
        <taxon>Bacteria</taxon>
        <taxon>Pseudomonadati</taxon>
        <taxon>Pseudomonadota</taxon>
        <taxon>Betaproteobacteria</taxon>
        <taxon>Burkholderiales</taxon>
        <taxon>Comamonadaceae</taxon>
        <taxon>Variovorax</taxon>
    </lineage>
</organism>
<keyword evidence="2" id="KW-0812">Transmembrane</keyword>
<dbReference type="Proteomes" id="UP001367030">
    <property type="component" value="Unassembled WGS sequence"/>
</dbReference>
<feature type="compositionally biased region" description="Basic and acidic residues" evidence="1">
    <location>
        <begin position="180"/>
        <end position="195"/>
    </location>
</feature>
<evidence type="ECO:0000313" key="4">
    <source>
        <dbReference type="EMBL" id="MEJ8853957.1"/>
    </source>
</evidence>
<name>A0ABU8X5H4_9BURK</name>
<dbReference type="Gene3D" id="1.10.287.110">
    <property type="entry name" value="DnaJ domain"/>
    <property type="match status" value="1"/>
</dbReference>
<keyword evidence="5" id="KW-1185">Reference proteome</keyword>
<dbReference type="InterPro" id="IPR001623">
    <property type="entry name" value="DnaJ_domain"/>
</dbReference>
<gene>
    <name evidence="4" type="ORF">WKW79_05225</name>
</gene>
<dbReference type="EMBL" id="JBBKZS010000002">
    <property type="protein sequence ID" value="MEJ8853957.1"/>
    <property type="molecule type" value="Genomic_DNA"/>
</dbReference>
<feature type="domain" description="J" evidence="3">
    <location>
        <begin position="22"/>
        <end position="87"/>
    </location>
</feature>
<protein>
    <recommendedName>
        <fullName evidence="3">J domain-containing protein</fullName>
    </recommendedName>
</protein>
<feature type="transmembrane region" description="Helical" evidence="2">
    <location>
        <begin position="114"/>
        <end position="135"/>
    </location>
</feature>
<keyword evidence="2" id="KW-0472">Membrane</keyword>
<proteinExistence type="predicted"/>
<dbReference type="InterPro" id="IPR036869">
    <property type="entry name" value="J_dom_sf"/>
</dbReference>
<comment type="caution">
    <text evidence="4">The sequence shown here is derived from an EMBL/GenBank/DDBJ whole genome shotgun (WGS) entry which is preliminary data.</text>
</comment>
<evidence type="ECO:0000256" key="1">
    <source>
        <dbReference type="SAM" id="MobiDB-lite"/>
    </source>
</evidence>
<dbReference type="SUPFAM" id="SSF46565">
    <property type="entry name" value="Chaperone J-domain"/>
    <property type="match status" value="1"/>
</dbReference>
<sequence length="224" mass="25161">MRIDVAAGRRDRPCPQGEVMRSAYRVLGVQGNAQPWEIERAFNKALATFTRERLRSDASAGAQLADVMEAYKVLHNPDMRAAHDRKLAQAVSSAPVVSSWVEIRYPEGKAPSRWARTIMLFALLLAVIGGGAWYLEHQRDRAAAEAAVVRARESARQQALAEAQHQRMIEAHLVETSRRDAEAKELENRRQRDITQVKAQRADTSYPHIRTVAAEDDERAALSR</sequence>
<reference evidence="4 5" key="1">
    <citation type="submission" date="2024-03" db="EMBL/GenBank/DDBJ databases">
        <title>Novel species of the genus Variovorax.</title>
        <authorList>
            <person name="Liu Q."/>
            <person name="Xin Y.-H."/>
        </authorList>
    </citation>
    <scope>NUCLEOTIDE SEQUENCE [LARGE SCALE GENOMIC DNA]</scope>
    <source>
        <strain evidence="4 5">KACC 18901</strain>
    </source>
</reference>
<dbReference type="RefSeq" id="WP_340334054.1">
    <property type="nucleotide sequence ID" value="NZ_JBBKZS010000002.1"/>
</dbReference>